<dbReference type="InterPro" id="IPR000064">
    <property type="entry name" value="NLP_P60_dom"/>
</dbReference>
<dbReference type="SUPFAM" id="SSF47090">
    <property type="entry name" value="PGBD-like"/>
    <property type="match status" value="1"/>
</dbReference>
<protein>
    <submittedName>
        <fullName evidence="7">NlpC/P60 family protein</fullName>
    </submittedName>
</protein>
<sequence length="350" mass="39039">MNVTMENVMKMTVLYGYVLSQPFVFNADAVSAQANGVKQLASHKHSEMVRRLQMKNLSSNHIKAFNIVTKQHRKKFQKNNIASFSKDIEQQTLFSIIEAEKKRKLRNIERLANEMYPGMQGEKVKEVQNALQFLGYYNGSIDGVCGPLTTEALEIAGKENHIQLADVQTKNNAVQEPAVVQEPVSQNSNQDSVQSNSNEQKVTAEKKSIEQDQASNQDVEEKNVKSTGFNRNDITSLASSLVGTPYVWGGTSPSGFDCSGFVNYVYQVRGLTIPRTVSEVYNFATPVSAPSVGDLVFFETYKPGPSHMGIYLGNNQFIHAGESRGVEITDMNHPYWQSKYLGAKRVIDNH</sequence>
<dbReference type="Proteomes" id="UP001228376">
    <property type="component" value="Unassembled WGS sequence"/>
</dbReference>
<accession>A0ABU5CJP3</accession>
<keyword evidence="8" id="KW-1185">Reference proteome</keyword>
<dbReference type="Pfam" id="PF00877">
    <property type="entry name" value="NLPC_P60"/>
    <property type="match status" value="1"/>
</dbReference>
<dbReference type="Gene3D" id="1.10.101.10">
    <property type="entry name" value="PGBD-like superfamily/PGBD"/>
    <property type="match status" value="1"/>
</dbReference>
<dbReference type="InterPro" id="IPR038765">
    <property type="entry name" value="Papain-like_cys_pep_sf"/>
</dbReference>
<evidence type="ECO:0000256" key="2">
    <source>
        <dbReference type="ARBA" id="ARBA00022670"/>
    </source>
</evidence>
<evidence type="ECO:0000259" key="6">
    <source>
        <dbReference type="PROSITE" id="PS51935"/>
    </source>
</evidence>
<comment type="caution">
    <text evidence="7">The sequence shown here is derived from an EMBL/GenBank/DDBJ whole genome shotgun (WGS) entry which is preliminary data.</text>
</comment>
<dbReference type="EMBL" id="JAROCA020000001">
    <property type="protein sequence ID" value="MDY0405743.1"/>
    <property type="molecule type" value="Genomic_DNA"/>
</dbReference>
<dbReference type="InterPro" id="IPR036366">
    <property type="entry name" value="PGBDSf"/>
</dbReference>
<dbReference type="InterPro" id="IPR002477">
    <property type="entry name" value="Peptidoglycan-bd-like"/>
</dbReference>
<dbReference type="PANTHER" id="PTHR47053:SF1">
    <property type="entry name" value="MUREIN DD-ENDOPEPTIDASE MEPH-RELATED"/>
    <property type="match status" value="1"/>
</dbReference>
<dbReference type="Gene3D" id="3.90.1720.10">
    <property type="entry name" value="endopeptidase domain like (from Nostoc punctiforme)"/>
    <property type="match status" value="1"/>
</dbReference>
<dbReference type="Pfam" id="PF01471">
    <property type="entry name" value="PG_binding_1"/>
    <property type="match status" value="1"/>
</dbReference>
<dbReference type="InterPro" id="IPR036365">
    <property type="entry name" value="PGBD-like_sf"/>
</dbReference>
<reference evidence="7 8" key="1">
    <citation type="submission" date="2023-10" db="EMBL/GenBank/DDBJ databases">
        <title>179-bfca-hs.</title>
        <authorList>
            <person name="Miliotis G."/>
            <person name="Sengupta P."/>
            <person name="Hameed A."/>
            <person name="Chuvochina M."/>
            <person name="Mcdonagh F."/>
            <person name="Simpson A.C."/>
            <person name="Singh N.K."/>
            <person name="Rekha P.D."/>
            <person name="Raman K."/>
            <person name="Hugenholtz P."/>
            <person name="Venkateswaran K."/>
        </authorList>
    </citation>
    <scope>NUCLEOTIDE SEQUENCE [LARGE SCALE GENOMIC DNA]</scope>
    <source>
        <strain evidence="7 8">179-BFC-A-HS</strain>
    </source>
</reference>
<comment type="similarity">
    <text evidence="1">Belongs to the peptidase C40 family.</text>
</comment>
<dbReference type="PANTHER" id="PTHR47053">
    <property type="entry name" value="MUREIN DD-ENDOPEPTIDASE MEPH-RELATED"/>
    <property type="match status" value="1"/>
</dbReference>
<feature type="compositionally biased region" description="Low complexity" evidence="5">
    <location>
        <begin position="185"/>
        <end position="200"/>
    </location>
</feature>
<keyword evidence="2" id="KW-0645">Protease</keyword>
<gene>
    <name evidence="7" type="ORF">P5G51_010380</name>
</gene>
<feature type="region of interest" description="Disordered" evidence="5">
    <location>
        <begin position="181"/>
        <end position="227"/>
    </location>
</feature>
<dbReference type="InterPro" id="IPR051202">
    <property type="entry name" value="Peptidase_C40"/>
</dbReference>
<keyword evidence="3" id="KW-0378">Hydrolase</keyword>
<evidence type="ECO:0000256" key="3">
    <source>
        <dbReference type="ARBA" id="ARBA00022801"/>
    </source>
</evidence>
<keyword evidence="4" id="KW-0788">Thiol protease</keyword>
<evidence type="ECO:0000313" key="8">
    <source>
        <dbReference type="Proteomes" id="UP001228376"/>
    </source>
</evidence>
<evidence type="ECO:0000313" key="7">
    <source>
        <dbReference type="EMBL" id="MDY0405743.1"/>
    </source>
</evidence>
<dbReference type="RefSeq" id="WP_306065030.1">
    <property type="nucleotide sequence ID" value="NZ_JAROCA020000001.1"/>
</dbReference>
<organism evidence="7 8">
    <name type="scientific">Tigheibacillus jepli</name>
    <dbReference type="NCBI Taxonomy" id="3035914"/>
    <lineage>
        <taxon>Bacteria</taxon>
        <taxon>Bacillati</taxon>
        <taxon>Bacillota</taxon>
        <taxon>Bacilli</taxon>
        <taxon>Bacillales</taxon>
        <taxon>Bacillaceae</taxon>
        <taxon>Tigheibacillus</taxon>
    </lineage>
</organism>
<feature type="domain" description="NlpC/P60" evidence="6">
    <location>
        <begin position="228"/>
        <end position="347"/>
    </location>
</feature>
<evidence type="ECO:0000256" key="1">
    <source>
        <dbReference type="ARBA" id="ARBA00007074"/>
    </source>
</evidence>
<name>A0ABU5CJP3_9BACI</name>
<dbReference type="SUPFAM" id="SSF54001">
    <property type="entry name" value="Cysteine proteinases"/>
    <property type="match status" value="1"/>
</dbReference>
<proteinExistence type="inferred from homology"/>
<evidence type="ECO:0000256" key="4">
    <source>
        <dbReference type="ARBA" id="ARBA00022807"/>
    </source>
</evidence>
<evidence type="ECO:0000256" key="5">
    <source>
        <dbReference type="SAM" id="MobiDB-lite"/>
    </source>
</evidence>
<dbReference type="PROSITE" id="PS51935">
    <property type="entry name" value="NLPC_P60"/>
    <property type="match status" value="1"/>
</dbReference>